<gene>
    <name evidence="1" type="ORF">M9Y10_006815</name>
</gene>
<name>A0ABR2JF84_9EUKA</name>
<protein>
    <recommendedName>
        <fullName evidence="3">DUF3447 domain-containing protein</fullName>
    </recommendedName>
</protein>
<accession>A0ABR2JF84</accession>
<dbReference type="SUPFAM" id="SSF48403">
    <property type="entry name" value="Ankyrin repeat"/>
    <property type="match status" value="1"/>
</dbReference>
<dbReference type="Proteomes" id="UP001470230">
    <property type="component" value="Unassembled WGS sequence"/>
</dbReference>
<proteinExistence type="predicted"/>
<evidence type="ECO:0000313" key="1">
    <source>
        <dbReference type="EMBL" id="KAK8876597.1"/>
    </source>
</evidence>
<dbReference type="EMBL" id="JAPFFF010000012">
    <property type="protein sequence ID" value="KAK8876597.1"/>
    <property type="molecule type" value="Genomic_DNA"/>
</dbReference>
<reference evidence="1 2" key="1">
    <citation type="submission" date="2024-04" db="EMBL/GenBank/DDBJ databases">
        <title>Tritrichomonas musculus Genome.</title>
        <authorList>
            <person name="Alves-Ferreira E."/>
            <person name="Grigg M."/>
            <person name="Lorenzi H."/>
            <person name="Galac M."/>
        </authorList>
    </citation>
    <scope>NUCLEOTIDE SEQUENCE [LARGE SCALE GENOMIC DNA]</scope>
    <source>
        <strain evidence="1 2">EAF2021</strain>
    </source>
</reference>
<organism evidence="1 2">
    <name type="scientific">Tritrichomonas musculus</name>
    <dbReference type="NCBI Taxonomy" id="1915356"/>
    <lineage>
        <taxon>Eukaryota</taxon>
        <taxon>Metamonada</taxon>
        <taxon>Parabasalia</taxon>
        <taxon>Tritrichomonadida</taxon>
        <taxon>Tritrichomonadidae</taxon>
        <taxon>Tritrichomonas</taxon>
    </lineage>
</organism>
<dbReference type="InterPro" id="IPR036770">
    <property type="entry name" value="Ankyrin_rpt-contain_sf"/>
</dbReference>
<keyword evidence="2" id="KW-1185">Reference proteome</keyword>
<sequence length="354" mass="42107">MKDIYCNIINIIENETDEDCNICESSIFLDSNDKKHLLKEILNIILHIGNNHHRFPGFFTQIEKIILSLKEEILQNFTNIEIFNIFKTNKRILLILIESKIIEIDKTIVQQIIKEKPNQFYFYPEIKPFLDEAKNPIIIEDELNIFYKKRRIGENDSYLCELIRNDLVEEFISYVNRACISLSNSIIKSSIYETNQFLLDRENINLIEYSLFYGSIQIFKYLCFNGVRLSSSLWLFAIHGKDPELIHYLEENIVNDDNFSMNECIFESTKCHHNDFAQYFIDMYNSDMYNSDGMNEELLSKIVEFYNFHFFPNEMNEIMLFNLCRFDYKILAKIVMETVKIDLNCLITFTNSHV</sequence>
<evidence type="ECO:0008006" key="3">
    <source>
        <dbReference type="Google" id="ProtNLM"/>
    </source>
</evidence>
<evidence type="ECO:0000313" key="2">
    <source>
        <dbReference type="Proteomes" id="UP001470230"/>
    </source>
</evidence>
<comment type="caution">
    <text evidence="1">The sequence shown here is derived from an EMBL/GenBank/DDBJ whole genome shotgun (WGS) entry which is preliminary data.</text>
</comment>